<keyword evidence="2" id="KW-1185">Reference proteome</keyword>
<dbReference type="GO" id="GO:0005198">
    <property type="term" value="F:structural molecule activity"/>
    <property type="evidence" value="ECO:0007669"/>
    <property type="project" value="InterPro"/>
</dbReference>
<name>A0A0E3Z6R9_9ABAC</name>
<dbReference type="Pfam" id="PF04501">
    <property type="entry name" value="Baculo_VP39"/>
    <property type="match status" value="1"/>
</dbReference>
<dbReference type="RefSeq" id="YP_009133270.1">
    <property type="nucleotide sequence ID" value="NC_026922.1"/>
</dbReference>
<dbReference type="GeneID" id="24170891"/>
<evidence type="ECO:0000313" key="1">
    <source>
        <dbReference type="EMBL" id="AKC91688.1"/>
    </source>
</evidence>
<organism evidence="1 2">
    <name type="scientific">Lambdina fiscellaria nucleopolyhedrovirus</name>
    <dbReference type="NCBI Taxonomy" id="1642929"/>
    <lineage>
        <taxon>Viruses</taxon>
        <taxon>Viruses incertae sedis</taxon>
        <taxon>Naldaviricetes</taxon>
        <taxon>Lefavirales</taxon>
        <taxon>Baculoviridae</taxon>
        <taxon>Alphabaculovirus</taxon>
        <taxon>Alphabaculovirus lafiscellariae</taxon>
    </lineage>
</organism>
<dbReference type="KEGG" id="vg:24170891"/>
<dbReference type="InterPro" id="IPR007589">
    <property type="entry name" value="Baculo_VP39"/>
</dbReference>
<reference evidence="1 2" key="1">
    <citation type="journal article" date="2015" name="Genome Announc.">
        <title>Genome Sequence of an Alphabaculovirus Isolated from the Oak Looper, Lambdina fiscellaria, Contains a Putative 2-Kilobase-Pair Transposable Element Encoding a Transposase and a FLYWCH Domain-Containing Protein.</title>
        <authorList>
            <person name="Rohrmann G.F."/>
            <person name="Erlandson M.A."/>
            <person name="Theilmann D.A."/>
        </authorList>
    </citation>
    <scope>NUCLEOTIDE SEQUENCE [LARGE SCALE GENOMIC DNA]</scope>
    <source>
        <strain evidence="1">GR15</strain>
    </source>
</reference>
<protein>
    <submittedName>
        <fullName evidence="1">Vp39</fullName>
    </submittedName>
</protein>
<proteinExistence type="predicted"/>
<dbReference type="EMBL" id="KP752043">
    <property type="protein sequence ID" value="AKC91688.1"/>
    <property type="molecule type" value="Genomic_DNA"/>
</dbReference>
<dbReference type="Proteomes" id="UP000201190">
    <property type="component" value="Segment"/>
</dbReference>
<accession>A0A0E3Z6R9</accession>
<evidence type="ECO:0000313" key="2">
    <source>
        <dbReference type="Proteomes" id="UP000201190"/>
    </source>
</evidence>
<dbReference type="OrthoDB" id="9419at10239"/>
<dbReference type="GO" id="GO:0019028">
    <property type="term" value="C:viral capsid"/>
    <property type="evidence" value="ECO:0007669"/>
    <property type="project" value="InterPro"/>
</dbReference>
<sequence>MSLLAFEQNPNRVTNFCVFSAVRPFDNCAQYDPPCSNDATVNDQYYICQFHLAQFKMEKMVLPIPDANGRVFNRTLARSLVHHEDKDNDRILVPTRQNYETVIPIRALSLSQQLVWHMIYENEPQQQLICQMLRVSDRVEQGQMKLAQIIYQKTLNILSMLNPSRYCSAFANNNKRIWAITDDNTVALDVFNDMPPFIKNLLLRAVAPEKIIIQNESLLLRSNPTCHIRREGLTADDLLYNPTTTKYKNIENENYLRIQNVLKFEGNATAMQSNLVRFEPFPLVVPLFLGEEIMANQNTEPDFNINITYRDAENRERVVESSAAAPVEVVGV</sequence>